<sequence length="126" mass="14539">MWYDGIDRNTFIKQIYTKVPELLNVRIDAISLKRDGTEVSVVFDMPVYPDNPPEKWNGNNTVSIEISFFVISEFKLEMKDRYMYGNIDIFSHESKIKIVVDGSILCSFVAEAAVIQRMSAYIDTEI</sequence>
<dbReference type="RefSeq" id="WP_113993291.1">
    <property type="nucleotide sequence ID" value="NZ_JAWHPP010000027.1"/>
</dbReference>
<dbReference type="Pfam" id="PF15594">
    <property type="entry name" value="Imm50"/>
    <property type="match status" value="1"/>
</dbReference>
<evidence type="ECO:0000313" key="2">
    <source>
        <dbReference type="Proteomes" id="UP000252378"/>
    </source>
</evidence>
<organism evidence="1 2">
    <name type="scientific">Faecalibacterium prausnitzii</name>
    <dbReference type="NCBI Taxonomy" id="853"/>
    <lineage>
        <taxon>Bacteria</taxon>
        <taxon>Bacillati</taxon>
        <taxon>Bacillota</taxon>
        <taxon>Clostridia</taxon>
        <taxon>Eubacteriales</taxon>
        <taxon>Oscillospiraceae</taxon>
        <taxon>Faecalibacterium</taxon>
    </lineage>
</organism>
<gene>
    <name evidence="1" type="ORF">C7J97_13710</name>
</gene>
<reference evidence="1 2" key="1">
    <citation type="submission" date="2018-03" db="EMBL/GenBank/DDBJ databases">
        <title>Complete genome sequencing of Faecalibacterium prausnitzii strains isolated from the human gut.</title>
        <authorList>
            <person name="Fitzgerald B.C."/>
            <person name="Shkoporov A.N."/>
            <person name="Ross P.R."/>
            <person name="Hill C."/>
        </authorList>
    </citation>
    <scope>NUCLEOTIDE SEQUENCE [LARGE SCALE GENOMIC DNA]</scope>
    <source>
        <strain evidence="1 2">ATCC 27768</strain>
    </source>
</reference>
<dbReference type="Proteomes" id="UP000252378">
    <property type="component" value="Unassembled WGS sequence"/>
</dbReference>
<accession>A0A367FWD3</accession>
<dbReference type="EMBL" id="PXUP01000030">
    <property type="protein sequence ID" value="RCH42588.1"/>
    <property type="molecule type" value="Genomic_DNA"/>
</dbReference>
<evidence type="ECO:0000313" key="1">
    <source>
        <dbReference type="EMBL" id="RCH42588.1"/>
    </source>
</evidence>
<evidence type="ECO:0008006" key="3">
    <source>
        <dbReference type="Google" id="ProtNLM"/>
    </source>
</evidence>
<comment type="caution">
    <text evidence="1">The sequence shown here is derived from an EMBL/GenBank/DDBJ whole genome shotgun (WGS) entry which is preliminary data.</text>
</comment>
<dbReference type="InterPro" id="IPR028957">
    <property type="entry name" value="Imm50"/>
</dbReference>
<dbReference type="AlphaFoldDB" id="A0A367FWD3"/>
<proteinExistence type="predicted"/>
<name>A0A367FWD3_9FIRM</name>
<protein>
    <recommendedName>
        <fullName evidence="3">Immunity protein 50</fullName>
    </recommendedName>
</protein>